<protein>
    <submittedName>
        <fullName evidence="2">Uncharacterized protein</fullName>
    </submittedName>
</protein>
<reference evidence="2 3" key="1">
    <citation type="submission" date="2022-04" db="EMBL/GenBank/DDBJ databases">
        <title>Chromosome-level reference genomes for two strains of Caenorhabditis briggsae: an improved platform for comparative genomics.</title>
        <authorList>
            <person name="Stevens L."/>
            <person name="Andersen E."/>
        </authorList>
    </citation>
    <scope>NUCLEOTIDE SEQUENCE [LARGE SCALE GENOMIC DNA]</scope>
    <source>
        <strain evidence="2">VX34</strain>
        <tissue evidence="2">Whole-organism</tissue>
    </source>
</reference>
<feature type="compositionally biased region" description="Basic and acidic residues" evidence="1">
    <location>
        <begin position="126"/>
        <end position="156"/>
    </location>
</feature>
<evidence type="ECO:0000313" key="2">
    <source>
        <dbReference type="EMBL" id="UMM10230.1"/>
    </source>
</evidence>
<feature type="compositionally biased region" description="Basic residues" evidence="1">
    <location>
        <begin position="176"/>
        <end position="185"/>
    </location>
</feature>
<keyword evidence="3" id="KW-1185">Reference proteome</keyword>
<sequence length="383" mass="44172">MSKRPAPECMTSQIIDNSVRMAVTFQMKEFTDKAALYKRPVRQMRSKFCYQEHDTADCSTIPQDEKIATAIQERLCLTCLTPTLADAIRIASTKEAILAMEKDEENHQLVNAVALLTESVRKLNTREDNDSQFRRYEDRKSHSRDQSKDRDRDQKPNRWKKNSYQSNHDQGNQERRRPHYQRRNYRQSNGDEEHSEHRQRNQSRDNYGRGRSQGRNRGNHFTNFLFATVVIAAALIQPSTAIDYFDCTKTTGGILIRPPTPTNCTTDSPTSEIERRVATPRAHDGRQRNYIVISQPANVPHRMPRKGERALQEHMMVANATMLSSTTQLTSHVKCARKGKRALREHRLVANATMLSLMSQPISHVKERLKEHFLPDGAEYQPA</sequence>
<dbReference type="AlphaFoldDB" id="A0AAE9DYR7"/>
<dbReference type="EMBL" id="CP092620">
    <property type="protein sequence ID" value="UMM10230.1"/>
    <property type="molecule type" value="Genomic_DNA"/>
</dbReference>
<dbReference type="Proteomes" id="UP000829354">
    <property type="component" value="Chromosome I"/>
</dbReference>
<accession>A0AAE9DYR7</accession>
<organism evidence="2 3">
    <name type="scientific">Caenorhabditis briggsae</name>
    <dbReference type="NCBI Taxonomy" id="6238"/>
    <lineage>
        <taxon>Eukaryota</taxon>
        <taxon>Metazoa</taxon>
        <taxon>Ecdysozoa</taxon>
        <taxon>Nematoda</taxon>
        <taxon>Chromadorea</taxon>
        <taxon>Rhabditida</taxon>
        <taxon>Rhabditina</taxon>
        <taxon>Rhabditomorpha</taxon>
        <taxon>Rhabditoidea</taxon>
        <taxon>Rhabditidae</taxon>
        <taxon>Peloderinae</taxon>
        <taxon>Caenorhabditis</taxon>
    </lineage>
</organism>
<evidence type="ECO:0000313" key="3">
    <source>
        <dbReference type="Proteomes" id="UP000829354"/>
    </source>
</evidence>
<feature type="region of interest" description="Disordered" evidence="1">
    <location>
        <begin position="126"/>
        <end position="217"/>
    </location>
</feature>
<evidence type="ECO:0000256" key="1">
    <source>
        <dbReference type="SAM" id="MobiDB-lite"/>
    </source>
</evidence>
<feature type="compositionally biased region" description="Basic and acidic residues" evidence="1">
    <location>
        <begin position="189"/>
        <end position="208"/>
    </location>
</feature>
<gene>
    <name evidence="2" type="ORF">L5515_000101</name>
</gene>
<name>A0AAE9DYR7_CAEBR</name>
<proteinExistence type="predicted"/>